<dbReference type="Pfam" id="PF00435">
    <property type="entry name" value="Spectrin"/>
    <property type="match status" value="8"/>
</dbReference>
<dbReference type="FunFam" id="1.20.58.60:FF:000112">
    <property type="entry name" value="nesprin-1 isoform X4"/>
    <property type="match status" value="1"/>
</dbReference>
<evidence type="ECO:0000256" key="8">
    <source>
        <dbReference type="ARBA" id="ARBA00022989"/>
    </source>
</evidence>
<evidence type="ECO:0000256" key="5">
    <source>
        <dbReference type="ARBA" id="ARBA00022553"/>
    </source>
</evidence>
<organism evidence="20">
    <name type="scientific">Tetraodon nigroviridis</name>
    <name type="common">Spotted green pufferfish</name>
    <name type="synonym">Chelonodon nigroviridis</name>
    <dbReference type="NCBI Taxonomy" id="99883"/>
    <lineage>
        <taxon>Eukaryota</taxon>
        <taxon>Metazoa</taxon>
        <taxon>Chordata</taxon>
        <taxon>Craniata</taxon>
        <taxon>Vertebrata</taxon>
        <taxon>Euteleostomi</taxon>
        <taxon>Actinopterygii</taxon>
        <taxon>Neopterygii</taxon>
        <taxon>Teleostei</taxon>
        <taxon>Neoteleostei</taxon>
        <taxon>Acanthomorphata</taxon>
        <taxon>Eupercaria</taxon>
        <taxon>Tetraodontiformes</taxon>
        <taxon>Tetradontoidea</taxon>
        <taxon>Tetraodontidae</taxon>
        <taxon>Tetraodon</taxon>
    </lineage>
</organism>
<dbReference type="Pfam" id="PF10541">
    <property type="entry name" value="KASH"/>
    <property type="match status" value="1"/>
</dbReference>
<dbReference type="InterPro" id="IPR018159">
    <property type="entry name" value="Spectrin/alpha-actinin"/>
</dbReference>
<comment type="caution">
    <text evidence="20">The sequence shown here is derived from an EMBL/GenBank/DDBJ whole genome shotgun (WGS) entry which is preliminary data.</text>
</comment>
<evidence type="ECO:0000256" key="11">
    <source>
        <dbReference type="ARBA" id="ARBA00023157"/>
    </source>
</evidence>
<keyword evidence="7" id="KW-0677">Repeat</keyword>
<evidence type="ECO:0000256" key="7">
    <source>
        <dbReference type="ARBA" id="ARBA00022737"/>
    </source>
</evidence>
<feature type="coiled-coil region" evidence="16">
    <location>
        <begin position="3269"/>
        <end position="3296"/>
    </location>
</feature>
<feature type="domain" description="KASH" evidence="19">
    <location>
        <begin position="5957"/>
        <end position="6015"/>
    </location>
</feature>
<protein>
    <submittedName>
        <fullName evidence="20">(spotted green pufferfish) hypothetical protein</fullName>
    </submittedName>
</protein>
<dbReference type="FunFam" id="1.20.58.60:FF:000073">
    <property type="entry name" value="Nesprin-1 isoform 1"/>
    <property type="match status" value="1"/>
</dbReference>
<dbReference type="GO" id="GO:0005856">
    <property type="term" value="C:cytoskeleton"/>
    <property type="evidence" value="ECO:0007669"/>
    <property type="project" value="UniProtKB-SubCell"/>
</dbReference>
<name>Q4REJ7_TETNG</name>
<dbReference type="SUPFAM" id="SSF46966">
    <property type="entry name" value="Spectrin repeat"/>
    <property type="match status" value="31"/>
</dbReference>
<evidence type="ECO:0000256" key="17">
    <source>
        <dbReference type="SAM" id="MobiDB-lite"/>
    </source>
</evidence>
<feature type="coiled-coil region" evidence="16">
    <location>
        <begin position="4280"/>
        <end position="4307"/>
    </location>
</feature>
<feature type="coiled-coil region" evidence="16">
    <location>
        <begin position="3750"/>
        <end position="3784"/>
    </location>
</feature>
<feature type="region of interest" description="Disordered" evidence="17">
    <location>
        <begin position="5892"/>
        <end position="5935"/>
    </location>
</feature>
<dbReference type="Pfam" id="PF25035">
    <property type="entry name" value="SYNE1"/>
    <property type="match status" value="1"/>
</dbReference>
<comment type="subcellular location">
    <subcellularLocation>
        <location evidence="1">Cytoplasm</location>
        <location evidence="1">Cytoskeleton</location>
    </subcellularLocation>
    <subcellularLocation>
        <location evidence="2">Nucleus outer membrane</location>
        <topology evidence="2">Single-pass type IV membrane protein</topology>
        <orientation evidence="2">Cytoplasmic side</orientation>
    </subcellularLocation>
</comment>
<evidence type="ECO:0000259" key="19">
    <source>
        <dbReference type="PROSITE" id="PS51049"/>
    </source>
</evidence>
<evidence type="ECO:0000256" key="18">
    <source>
        <dbReference type="SAM" id="Phobius"/>
    </source>
</evidence>
<evidence type="ECO:0000256" key="16">
    <source>
        <dbReference type="SAM" id="Coils"/>
    </source>
</evidence>
<evidence type="ECO:0000256" key="2">
    <source>
        <dbReference type="ARBA" id="ARBA00004605"/>
    </source>
</evidence>
<dbReference type="FunFam" id="1.20.58.60:FF:000231">
    <property type="entry name" value="Spectrin repeat containing, nuclear envelope 1a"/>
    <property type="match status" value="1"/>
</dbReference>
<evidence type="ECO:0000256" key="10">
    <source>
        <dbReference type="ARBA" id="ARBA00023136"/>
    </source>
</evidence>
<keyword evidence="10 15" id="KW-0472">Membrane</keyword>
<feature type="region of interest" description="Disordered" evidence="17">
    <location>
        <begin position="3429"/>
        <end position="3474"/>
    </location>
</feature>
<feature type="coiled-coil region" evidence="16">
    <location>
        <begin position="4413"/>
        <end position="4443"/>
    </location>
</feature>
<dbReference type="PANTHER" id="PTHR14514:SF3">
    <property type="entry name" value="NESPRIN-1"/>
    <property type="match status" value="1"/>
</dbReference>
<feature type="coiled-coil region" evidence="16">
    <location>
        <begin position="3812"/>
        <end position="3839"/>
    </location>
</feature>
<sequence length="6015" mass="690258">MDRMEEGELRLTQVCENGEKLLLHLPKASAGQVQQHLSSIQQDWDSFVKHCRQNQQILEDSASLMKGSASDKPACYSNVRCMNVSNLCRFEGRLKKLRWWLEHVEKRMTTELLEAKQRGPEKAVLEQVEQYHQEILKERDSFERLCQEGQALNEGGRGDGNETRVSAQLQSQHQALLRRVREKVHSCQITLQEQQAFEETLQTTWTWLNGVQERLSSLNSTFGNKETLEKRLGLVQDILLMKGEGEVKLNMTVGKGEQAKVQSMQNIVSEHEQYLDALRDFNDWLTSAKEELQRWSDLSGDSVSIKRKLSKVQELLDSKQRGRERLNRVQRFGAVARDHTGSGGYEAIEREEAALISSWEQWERGALQTRASLEATLLQITNSEQEFNRRSTQLEQDLQALSQQLQDCHVRLSQAESKNAGEEAVKAWQIAKDTSEELAKAEPITENLKTQLNDLCRFSRDMATQSDRVSAVIKDYNSLSLQASRACQSKQKQLEQGFRSAFREFQQWLVNSKINTAKCFDVPQNLTEASASLLKIQEFLSDREQGQSKLNAVLVSGELICNVAAKEKVEAVQAKMNTAKEDCKNFMTNLHNRETGLQNLVSQMEDFEACAEPLQDCLNATERVVQESSIRLHDLTGKKLELQKLQSVLEELASLEIQLNKLREKAQLLWDEHVAGKAFVHRVAQLSAQYLALTNLTKEKASRIDRIVSEHQLFSQGLKELQNWVADTSHMLHTYCSPTADKNVLDSRMIKLEALLTARQEKEIQLKMLITRGESVQRNTSAEGVPAVQKQIQDLKDSWDALLSASIQCKRWVFCTVSHLPGTYCTNCSDVFWLVFAPKTNSQLEGSLSQWTSYQEDARQFVAWLEHVEESLSSIEKQCPEMRDKTANLSKAKLLYEEVLSHNTLLDTITAKSSCISENFVTQLELQDLQERHNSVKDNAMRAVGKAEELVKAHQEYQHGLHAFEDWLEHEQEKLGCYTELEGEVDLLEETLQKLQELQCDCTEGQALLNTLLVSRELVIPWGLPQIEDRRLETLQQEWRLYQAQLVDTRGQLNSSLAKLRQIEQKFQCLDSWLKGMETKAQLRSTRQSDRTTKDAQLQLIKSWQEEVLVYQEEMEGLSLLAQQVMDETHISSQISTRATKITSRYHILLLHLLETIKQLQEELSCIDEAQSAFSIFSDWLSTVQKNFNTVAVPINVVDRLAMEKKMKKLKALQGDMEQGHTYLKTMREKSEQAMAFLEEPEAAKLRDEVDAYFLQLQVLMDTLRTEHNCLEKCISLSKDFMDKYKTQMQWLTETKNFLLSSVEPKAELYQKKAQLAKYKTIQHTVQSHESALKSVLGKGQALLDIVHDTTISDNMKKMQAAYQDLCLAAKTQVQNFAEWVKEHEDYNSELQEVEKWLLQMSSRLVTSDSMQTSSIEMATQQLARHKALMEEITSFEERLTNLKQKGDDLVASCTAEVQAKINQQVQSHQQGTRDSYSAICSTAQRVYQSLDRELQKHVSHQDTLQQCETWLITVQEELQVNDQGPSGLQEALKQVKHYRALQEQASTYLDLVCSVCDLSDDAVRVAAAQVQQIKLMLEERMSKAQELSEGWREIKEQKQDLNNFFQDVEQQLLSFSRRPAELETKIAQNMLSQVKVANIRMSALSNVFFFSFQHFNIRIITCWEKIHFFPTVFKILSIFVMQEYGHQLETKQSTLAKMTETVSKLTGGQDSPEHAEIDHLSRSWSALCHQAQKLQMQREEDLQRSADYYECIGAVEALFEQVSKEWDSLARTDAESSSQHLEALRKLAATLEEQKGILEDMKEQKQKVIQYLNLDDKELVKEQISHFEQRWAQMQNLIEKKIQDSVMTFEDMAQIEARLKEAREWAEEQQPALSEAMKMSPPPELAQSFLFDHLSICSELEAKQLLLAQATADSDRVLARLGLSERQRLQQLITDTQNEVESLSVKVAQRRKHLSKAFTERTQFLMAVGQSISWVQQNEKKAQAEEYVALLPEDLAKQVRTCRNIQSSLKAYQSELTSLWSQGRDLMRDASDEERNEILTKLQELQNIFDKTLHRCGQKLQELEKVFVSRKYFKSDLEKICLWIKQADIVTFPEINLMVGDAELEMQLLKYQHIIEQAVEYENLLLIVQRAGQEILPSLNEVDHCYLDEKLNSLPLQYNSILALAKEKHEKIQQAILTRNEYTSFIDVTYRALKELEEQFNTLSIQPGGLQTEEVVSLQNDYKAIQTDLSNLSLAVSELNQKKEAFRSTGQPWCPEEMTQLVSLYNGLKRLIEQKVEHLDETLESFEDHKAMALQMDSELKATKEQLVKVNAETQSAEERLKNYHALAGSLQSANSHLSRLMEQMDSLAPRVDQAAHDASKEQVVLWQEELRSLQAAVGELIEECEVRFVQSKDFETEMKRILEWLHQVRDELGSGVIVDVRVEKVQEEIRKQQIMQEEVQSRLRIVASLSSREKHKYVSVNELVPEHVDSSLEEMAKLQADVQKALSARQITLEDALVLCQKYHFRMQSACEWLEDAVSFLQQASLGVDVENYEECLRQQLDIMATEQEFLIHLEELQALVPHLESIVNPLAKEQLHVSVESARQRGVEVRDQLHCHQDVLHSCVAQWKSYQEARQTVIELMNEAEKKLTEFSTAKAATSQEAEDKLCSHRSLVSLVSGFQEKLSGLEEQAAQLELVASDASKATISRSMTTVWQRWTRLRSVARGQERVLEDTAQEWRTFREKVQHRYIHSPKASVWYSYIGMCLQMAKVTAVSDELHGRFPDTSVEKASKATLQSLLDQHDVLSQDLERELSSLTLLRQYALSLLHDVEVPSPTNEQDELPGLKEIRCVQDKMESLLTRSRAQRANAVQELRDREEVEKELSIVKAWIQETRELLLNPTQDIDSLLQELEVVHGDVITYRQNVDKLAELQQSKYLDLYTILPSEISMQLAEVSLALGAIEDQVLSKEREIQRTKEINEDFSSRIHDISEKLKAISVKFKEKSPDVDHAKEEVKSLSENLEGCGRVLSELDLAVQEFGRRNPLLAKQLSDSISKLSEMHHHSSRLADCRNNWIKKAVCYLDEYNEMLDFIVRWAEKAKSLLRTNIIWNSSGHLQEQIRMCQAVLRESRELHGDLESMAEKVELLSEVLQVESLSQQVCELSRHTEELQQGIKMRLQSLEDANKVQTMEALEYEVKALHVALEQVQATLTSPELARQSLKEQLFQRQRLLADMESFKQQVQAVQMCQSALQVPEEVMASLAICRTALRLQQEASQLQHVAIQQCNILQEAVVQYEQYEHEVKDLQSLIEEAHRVIQDRPIPTNNIQELQAQILHHEMTAGRSHTLLSPVTEESGEEGTSSEVSSSPVCRSPSPFIRTEAPVTKNMLLEIEEKVLALSELSIHSENFLLEGQTDMREDAEQLARRLHTLKGGLLELQKMLQDKQMNIQGSLQQQEESDSDSSLSQSPSVQDWLAQARTTRSQQQEDSLQRQRELEEQLAEQKKLLQLVASRGEEILIQQASPSVASSVDPFSAASVDERESQAAQEQMRQKWESLRLELKTKLQLLQKNLEKEHKLVYSRPSCVTTSGSLFKEESQVDKSSLKTLFDNFKQTIEDIPSQPSDESQLLQMEQQLYVAVSSTSSWLDGVENNVLSGPALLPENPESHLQKQETLENEMKHVAEDVKLSKALLVGTSGLKLEDQALIEGNLDFLEDRLGALGCVLEKRCDHIKTRSHELTAYQTELQVLQTSLIETKCQILQALAGAMDRPASKQLEVIGNAEERLKDFEQKITELKTRGATLQADQISTNKILKLQDSYEELLMTVGCRRSGLNQNMALKEQYERALQDLTDLVDTAKDKMAADKRIIASSVEEVQSHLDKHKEFFQGLESHMILTEAYFRKISSLMLPKERQALEDTLDQAQTVLKQAHGKGVELECILEVNSLITLFQCSTGIYDHLPLPSKSPLTQRISKRYQTFQIKTLSNLSLMICNVNIVTICFQTWCQLVQDYQSLNHQLEAVEGNIPAVGLVEETEERLMDRITLYQGLKGRLTEHQHKLYQLLDEGKHLLVSVCCPSLENQLALLGEHWLNNTSKINNELQRLEAILKHWTRYQRECAELSQWLQSALEQLEFWNTQAILVPQELETVRDHLSAFLEFSKEVEGKSNLKSAVVTEGNQLLRLKKVDTVVLRSDLARIDTQWTELLTRIPVVQEKLHQSVLQIGGQDVESKRSDKTDFAERLGAMNRRWQILQGRINERIQFLEGLLEMWFEYERSVQALKSWMANQEDRLKKKHRMEDLSSVQNALKECQEMEDLVREKEKELERVEEQGCALVQNKTDEACAIVMETLQGVNHTWANLDHLVNFLVLFSSILKGSGLYHILTVFCPPQIGQLKISLKSVLDQWSLYKQASEEINGYLMEGRYSVSRFRLLTGSLEAVQLQVQSLEGLQEELEKQESSLRKFGAVTHQLLRECHPSVSDSLNNTLKDVNARWTCLLEEIVERLRSSKALLQLWQRYKELFEQNCSNIEFQEEMADKLLKLACTKDIADDKLSDWIEECSEVLRAQAPLQASLQVLQELGDQLKQQVDTSAASALQSDHISLTHRLAAVEHALTRQLTTLQTGVQDYEIFNEQLDSLGNWIVEAEDALKVQDPNGSTEPTVVQDRMEELKVFPFFFHFKLQSFLLQHQTFLEKCETWMEFSVQTEQNLAVEISGNYQSLMEQQKAHELFQAEMFSRQQIVHSIISDGQKMLEQGQVDDRDEFNLKLALLSNQWQGVVRRAQQRRGIIDSLIRQWQRYREMVEKLQRWLVEVAQSAEVLQSGATVPLQQARSMLDAVQLKEKVLHRQQGSYILTVEAGRQLLLSADSCAEVDLQAELSNIQEQWKHACSHLEEQRKALTTLLKDWERCEKGIGASLEKLRAFKRHLSLPLPDHQEDLQNEQMRCKELENTFDSWTGDLAHLSVLRESLSCYISAEDLSVLQERTELLHRQWDEICHQLSFRRQQITEKLNEWAVFNDKYKELCEWLTNMESKVSQNGDISIEEMIEKLHKDYQEEIKVAEENKVQLHHLGERLAKASHKSKAVEIEQKLNKVGDRWQHLLDLIGARVKKLRETLVAVQQLDKNMNSLRSWLAHIENELSKPIFYDSCDFQEIQRKLDLQQELQRDIEKHSTGVASVLNLCEVLLHDCDACATDTECDSIQQATRSLDRRWRSICALSMERRLKIEETWRLWQKFLDDFAHFEEWLATSEKTAARPNSSGVLYTVAKEELKKFETFQRQVHESLTQLELINKQYRRLARENRTDSSCHLREMAHNANQRWDNLQKRVASILRRLKHFINQREEFETARDGILVWLTEMDLQLTNIEHFSECDIQAKIKQLRSFQQEISLTTAKIEHIFHQGETLIEKSEPLDAAVIEEELEELQRYCQEVFGRVERYYKKLIRLPLADDDTEVSFSDRELELDEPGDLSSIPWNERLGDGFLSPLPSSGRSASLAAQLRTERSGRDTPASVDSIPLEWDHDYDLSRGLESASRGLTRAADNLSDISSNQISKIYKQTLCPQMRLLGECRGSIDAVKKMGFELKEEEDTVSGLADPSSSESQTSGNRVIERWELLQAQDLSKEIRTKQNQQQWQQLNSDLNNIWTWLGQTEEELEQQRRLELCTDIQTIEQRIKKLKELQKAYDKRKPIVLSINLCSNEFVQTDSAESRELQAKLKDMNNHWDRMGSSLEEWRRALQEALMQCQDFHEMSHGLLLWLENIDRRRNEVVPIDPIQDSDTLHEHHKTLTVSVYLQRYYLANSCSNIYHSRLSISTANPPRAAGLAAQSGFASGHVPAVAGQLSGQRLPGGQGEGPRYRQPPETAAERSHPRPQRAGQDPGHHQQPAGRRPGQRLEGDFSLLWSKHPICVFRGQDLSSWSSADDLDTSGSLSPVSGRSTPSRRRSQRGKCSVSQPGPSVCGPHHRCRSGAGSVSFPSDPGAPSDRRGFVRRVLCVALPLQLFLLLLVVFAFLLPLSEEDYCSQTNNFAHSFYPMLSYTNGPPPV</sequence>
<evidence type="ECO:0000256" key="6">
    <source>
        <dbReference type="ARBA" id="ARBA00022692"/>
    </source>
</evidence>
<dbReference type="PROSITE" id="PS51049">
    <property type="entry name" value="KASH"/>
    <property type="match status" value="1"/>
</dbReference>
<keyword evidence="8 18" id="KW-1133">Transmembrane helix</keyword>
<dbReference type="InterPro" id="IPR057932">
    <property type="entry name" value="Spectrin_SYNE1_3"/>
</dbReference>
<dbReference type="InterPro" id="IPR056887">
    <property type="entry name" value="SYNE1/2_dom"/>
</dbReference>
<comment type="similarity">
    <text evidence="3">Belongs to the nesprin family.</text>
</comment>
<feature type="coiled-coil region" evidence="16">
    <location>
        <begin position="3530"/>
        <end position="3557"/>
    </location>
</feature>
<feature type="coiled-coil region" evidence="16">
    <location>
        <begin position="5018"/>
        <end position="5045"/>
    </location>
</feature>
<feature type="compositionally biased region" description="Low complexity" evidence="17">
    <location>
        <begin position="3330"/>
        <end position="3348"/>
    </location>
</feature>
<feature type="coiled-coil region" evidence="16">
    <location>
        <begin position="562"/>
        <end position="589"/>
    </location>
</feature>
<feature type="transmembrane region" description="Helical" evidence="18">
    <location>
        <begin position="5966"/>
        <end position="5986"/>
    </location>
</feature>
<keyword evidence="9 16" id="KW-0175">Coiled coil</keyword>
<dbReference type="FunFam" id="1.20.58.60:FF:000103">
    <property type="entry name" value="Nesprin-1 isoform 1"/>
    <property type="match status" value="1"/>
</dbReference>
<evidence type="ECO:0000256" key="9">
    <source>
        <dbReference type="ARBA" id="ARBA00023054"/>
    </source>
</evidence>
<dbReference type="GO" id="GO:0005640">
    <property type="term" value="C:nuclear outer membrane"/>
    <property type="evidence" value="ECO:0007669"/>
    <property type="project" value="UniProtKB-SubCell"/>
</dbReference>
<feature type="coiled-coil region" evidence="16">
    <location>
        <begin position="2270"/>
        <end position="2321"/>
    </location>
</feature>
<feature type="topological domain" description="Perinuclear space" evidence="15">
    <location>
        <begin position="5987"/>
        <end position="6015"/>
    </location>
</feature>
<dbReference type="FunFam" id="1.20.58.60:FF:000119">
    <property type="entry name" value="nesprin-1 isoform X2"/>
    <property type="match status" value="1"/>
</dbReference>
<dbReference type="CDD" id="cd00176">
    <property type="entry name" value="SPEC"/>
    <property type="match status" value="6"/>
</dbReference>
<dbReference type="SMART" id="SM00150">
    <property type="entry name" value="SPEC"/>
    <property type="match status" value="26"/>
</dbReference>
<evidence type="ECO:0000256" key="14">
    <source>
        <dbReference type="ARBA" id="ARBA00023242"/>
    </source>
</evidence>
<feature type="region of interest" description="Disordered" evidence="17">
    <location>
        <begin position="5813"/>
        <end position="5865"/>
    </location>
</feature>
<keyword evidence="4" id="KW-0963">Cytoplasm</keyword>
<dbReference type="Pfam" id="PF25803">
    <property type="entry name" value="Spectrin_SYNE1_2"/>
    <property type="match status" value="1"/>
</dbReference>
<keyword evidence="5" id="KW-0597">Phosphoprotein</keyword>
<dbReference type="InterPro" id="IPR002017">
    <property type="entry name" value="Spectrin_repeat"/>
</dbReference>
<gene>
    <name evidence="20" type="ORF">GSTENG00035738001</name>
</gene>
<dbReference type="Gene3D" id="1.20.58.60">
    <property type="match status" value="25"/>
</dbReference>
<keyword evidence="12" id="KW-0009">Actin-binding</keyword>
<evidence type="ECO:0000256" key="15">
    <source>
        <dbReference type="PROSITE-ProRule" id="PRU00385"/>
    </source>
</evidence>
<dbReference type="FunFam" id="1.20.58.60:FF:000041">
    <property type="entry name" value="Nesprin-1 isoform 1"/>
    <property type="match status" value="1"/>
</dbReference>
<evidence type="ECO:0000256" key="3">
    <source>
        <dbReference type="ARBA" id="ARBA00008619"/>
    </source>
</evidence>
<feature type="region of interest" description="Disordered" evidence="17">
    <location>
        <begin position="5467"/>
        <end position="5487"/>
    </location>
</feature>
<dbReference type="OrthoDB" id="18740at2759"/>
<accession>Q4REJ7</accession>
<evidence type="ECO:0000256" key="12">
    <source>
        <dbReference type="ARBA" id="ARBA00023203"/>
    </source>
</evidence>
<feature type="coiled-coil region" evidence="16">
    <location>
        <begin position="1775"/>
        <end position="1805"/>
    </location>
</feature>
<feature type="coiled-coil region" evidence="16">
    <location>
        <begin position="638"/>
        <end position="672"/>
    </location>
</feature>
<evidence type="ECO:0000256" key="1">
    <source>
        <dbReference type="ARBA" id="ARBA00004245"/>
    </source>
</evidence>
<dbReference type="GO" id="GO:0003779">
    <property type="term" value="F:actin binding"/>
    <property type="evidence" value="ECO:0007669"/>
    <property type="project" value="UniProtKB-KW"/>
</dbReference>
<keyword evidence="13" id="KW-0206">Cytoskeleton</keyword>
<keyword evidence="11" id="KW-1015">Disulfide bond</keyword>
<feature type="region of interest" description="Disordered" evidence="17">
    <location>
        <begin position="3330"/>
        <end position="3353"/>
    </location>
</feature>
<reference evidence="20" key="2">
    <citation type="submission" date="2004-02" db="EMBL/GenBank/DDBJ databases">
        <authorList>
            <consortium name="Genoscope"/>
            <consortium name="Whitehead Institute Centre for Genome Research"/>
        </authorList>
    </citation>
    <scope>NUCLEOTIDE SEQUENCE</scope>
</reference>
<keyword evidence="14" id="KW-0539">Nucleus</keyword>
<evidence type="ECO:0000256" key="4">
    <source>
        <dbReference type="ARBA" id="ARBA00022490"/>
    </source>
</evidence>
<dbReference type="PANTHER" id="PTHR14514">
    <property type="entry name" value="PKA ANCHORING PROTEIN"/>
    <property type="match status" value="1"/>
</dbReference>
<evidence type="ECO:0000256" key="13">
    <source>
        <dbReference type="ARBA" id="ARBA00023212"/>
    </source>
</evidence>
<dbReference type="EMBL" id="CAAE01015123">
    <property type="protein sequence ID" value="CAG13185.1"/>
    <property type="molecule type" value="Genomic_DNA"/>
</dbReference>
<dbReference type="InterPro" id="IPR012315">
    <property type="entry name" value="KASH"/>
</dbReference>
<dbReference type="KEGG" id="tng:GSTEN00035738G001"/>
<proteinExistence type="inferred from homology"/>
<feature type="coiled-coil region" evidence="16">
    <location>
        <begin position="384"/>
        <end position="418"/>
    </location>
</feature>
<evidence type="ECO:0000313" key="20">
    <source>
        <dbReference type="EMBL" id="CAG13185.1"/>
    </source>
</evidence>
<dbReference type="FunFam" id="1.20.58.60:FF:000126">
    <property type="entry name" value="Spectrin repeat containing, nuclear envelope 1a"/>
    <property type="match status" value="1"/>
</dbReference>
<feature type="compositionally biased region" description="Low complexity" evidence="17">
    <location>
        <begin position="3431"/>
        <end position="3447"/>
    </location>
</feature>
<feature type="compositionally biased region" description="Polar residues" evidence="17">
    <location>
        <begin position="5900"/>
        <end position="5910"/>
    </location>
</feature>
<keyword evidence="6 15" id="KW-0812">Transmembrane</keyword>
<feature type="coiled-coil region" evidence="16">
    <location>
        <begin position="2613"/>
        <end position="2686"/>
    </location>
</feature>
<dbReference type="SMART" id="SM01249">
    <property type="entry name" value="KASH"/>
    <property type="match status" value="1"/>
</dbReference>
<reference evidence="20" key="1">
    <citation type="journal article" date="2004" name="Nature">
        <title>Genome duplication in the teleost fish Tetraodon nigroviridis reveals the early vertebrate proto-karyotype.</title>
        <authorList>
            <person name="Jaillon O."/>
            <person name="Aury J.-M."/>
            <person name="Brunet F."/>
            <person name="Petit J.-L."/>
            <person name="Stange-Thomann N."/>
            <person name="Mauceli E."/>
            <person name="Bouneau L."/>
            <person name="Fischer C."/>
            <person name="Ozouf-Costaz C."/>
            <person name="Bernot A."/>
            <person name="Nicaud S."/>
            <person name="Jaffe D."/>
            <person name="Fisher S."/>
            <person name="Lutfalla G."/>
            <person name="Dossat C."/>
            <person name="Segurens B."/>
            <person name="Dasilva C."/>
            <person name="Salanoubat M."/>
            <person name="Levy M."/>
            <person name="Boudet N."/>
            <person name="Castellano S."/>
            <person name="Anthouard V."/>
            <person name="Jubin C."/>
            <person name="Castelli V."/>
            <person name="Katinka M."/>
            <person name="Vacherie B."/>
            <person name="Biemont C."/>
            <person name="Skalli Z."/>
            <person name="Cattolico L."/>
            <person name="Poulain J."/>
            <person name="De Berardinis V."/>
            <person name="Cruaud C."/>
            <person name="Duprat S."/>
            <person name="Brottier P."/>
            <person name="Coutanceau J.-P."/>
            <person name="Gouzy J."/>
            <person name="Parra G."/>
            <person name="Lardier G."/>
            <person name="Chapple C."/>
            <person name="McKernan K.J."/>
            <person name="McEwan P."/>
            <person name="Bosak S."/>
            <person name="Kellis M."/>
            <person name="Volff J.-N."/>
            <person name="Guigo R."/>
            <person name="Zody M.C."/>
            <person name="Mesirov J."/>
            <person name="Lindblad-Toh K."/>
            <person name="Birren B."/>
            <person name="Nusbaum C."/>
            <person name="Kahn D."/>
            <person name="Robinson-Rechavi M."/>
            <person name="Laudet V."/>
            <person name="Schachter V."/>
            <person name="Quetier F."/>
            <person name="Saurin W."/>
            <person name="Scarpelli C."/>
            <person name="Wincker P."/>
            <person name="Lander E.S."/>
            <person name="Weissenbach J."/>
            <person name="Roest Crollius H."/>
        </authorList>
    </citation>
    <scope>NUCLEOTIDE SEQUENCE [LARGE SCALE GENOMIC DNA]</scope>
</reference>
<feature type="coiled-coil region" evidence="16">
    <location>
        <begin position="5633"/>
        <end position="5660"/>
    </location>
</feature>
<dbReference type="FunFam" id="1.20.58.60:FF:000190">
    <property type="entry name" value="Nesprin-1 isoform 1"/>
    <property type="match status" value="1"/>
</dbReference>
<feature type="topological domain" description="Cytoplasmic" evidence="15">
    <location>
        <begin position="1"/>
        <end position="5965"/>
    </location>
</feature>